<evidence type="ECO:0000259" key="2">
    <source>
        <dbReference type="Pfam" id="PF01551"/>
    </source>
</evidence>
<comment type="caution">
    <text evidence="3">The sequence shown here is derived from an EMBL/GenBank/DDBJ whole genome shotgun (WGS) entry which is preliminary data.</text>
</comment>
<dbReference type="Proteomes" id="UP000278907">
    <property type="component" value="Unassembled WGS sequence"/>
</dbReference>
<sequence>MQPPGHSHPTVFSKVCTRGPLRNPESCVRHHGSPRRPANAAGGGRPCRHFRPGTRQCLPSWRSPLGEGVPRGDWHPRCSGDGLLPTPRTPDAMMKLRTLLLLLPCLLWGPLALAQAPNVTTYYEPMEGGAIRYHTMASPSSTGPGPSHQLSLALALRNNQATSVTLTQVLIDFPGTTLLSAMSTSVAVPANAIRNWSFSTAQNIILPNPAPATIRVWLYFTGYPTPVIETFSLAAYQAPTPSGSNRFWGRVGDLRPHEYWQGMGAVHGASVQGCQLFAHDVGVYGWTGSGWSDLLPGTDGSQNEHYRQWGKPIFAVSAGTVSAFVNTDPTNFPVGSVNPASHGGGNSFLVDNGTYEVGYAHMQAGTLNPALLSIGAQVNVGDYLGLLGNSGSSSKPHLHIGAIASDASATLWSPQCGGPLRPLPLDGAFAIDQAVLTGWYGMEQLAPWSVMNGVGIPSGAAPNHVNSLLWPSASLPVVLNHAVLNDFALAPNGQLWAVGNTNAVRTTQDRLNGTFHTGVYLDVNPGGSAKAIAVSAAVPYVIGMNDFVYRGTSSGWVQTAQTAKRLTVDESTGKAWVIGLDDKVYSFNPATLLWSAHLPTASTGKDIAVAQGIPYIIGMDDRVWKYNGSSFVQLPATTTLKRLAVDGTSGKLWGIGANDGVWSSTGGSTWAEHPGGARAYDITVFQGLPHVRGLDGGVWKIAGFGFSRINVVQP</sequence>
<evidence type="ECO:0000313" key="4">
    <source>
        <dbReference type="Proteomes" id="UP000278907"/>
    </source>
</evidence>
<dbReference type="InterPro" id="IPR016047">
    <property type="entry name" value="M23ase_b-sheet_dom"/>
</dbReference>
<name>A0ABX9QTQ1_9BACT</name>
<gene>
    <name evidence="3" type="ORF">D7Y13_00240</name>
</gene>
<accession>A0ABX9QTQ1</accession>
<organism evidence="3 4">
    <name type="scientific">Corallococcus praedator</name>
    <dbReference type="NCBI Taxonomy" id="2316724"/>
    <lineage>
        <taxon>Bacteria</taxon>
        <taxon>Pseudomonadati</taxon>
        <taxon>Myxococcota</taxon>
        <taxon>Myxococcia</taxon>
        <taxon>Myxococcales</taxon>
        <taxon>Cystobacterineae</taxon>
        <taxon>Myxococcaceae</taxon>
        <taxon>Corallococcus</taxon>
    </lineage>
</organism>
<dbReference type="CDD" id="cd12797">
    <property type="entry name" value="M23_peptidase"/>
    <property type="match status" value="1"/>
</dbReference>
<feature type="region of interest" description="Disordered" evidence="1">
    <location>
        <begin position="25"/>
        <end position="47"/>
    </location>
</feature>
<protein>
    <submittedName>
        <fullName evidence="3">M23 family metallopeptidase</fullName>
    </submittedName>
</protein>
<dbReference type="EMBL" id="RAWI01000001">
    <property type="protein sequence ID" value="RKI17751.1"/>
    <property type="molecule type" value="Genomic_DNA"/>
</dbReference>
<dbReference type="SUPFAM" id="SSF51261">
    <property type="entry name" value="Duplicated hybrid motif"/>
    <property type="match status" value="1"/>
</dbReference>
<evidence type="ECO:0000313" key="3">
    <source>
        <dbReference type="EMBL" id="RKI17751.1"/>
    </source>
</evidence>
<dbReference type="InterPro" id="IPR011055">
    <property type="entry name" value="Dup_hybrid_motif"/>
</dbReference>
<proteinExistence type="predicted"/>
<dbReference type="Gene3D" id="2.70.70.10">
    <property type="entry name" value="Glucose Permease (Domain IIA)"/>
    <property type="match status" value="1"/>
</dbReference>
<keyword evidence="4" id="KW-1185">Reference proteome</keyword>
<evidence type="ECO:0000256" key="1">
    <source>
        <dbReference type="SAM" id="MobiDB-lite"/>
    </source>
</evidence>
<dbReference type="Pfam" id="PF01551">
    <property type="entry name" value="Peptidase_M23"/>
    <property type="match status" value="1"/>
</dbReference>
<reference evidence="3 4" key="1">
    <citation type="submission" date="2018-09" db="EMBL/GenBank/DDBJ databases">
        <authorList>
            <person name="Livingstone P.G."/>
            <person name="Whitworth D.E."/>
        </authorList>
    </citation>
    <scope>NUCLEOTIDE SEQUENCE [LARGE SCALE GENOMIC DNA]</scope>
    <source>
        <strain evidence="3 4">CA031B</strain>
    </source>
</reference>
<feature type="domain" description="M23ase beta-sheet core" evidence="2">
    <location>
        <begin position="310"/>
        <end position="402"/>
    </location>
</feature>